<dbReference type="RefSeq" id="WP_130483652.1">
    <property type="nucleotide sequence ID" value="NZ_SGWV01000013.1"/>
</dbReference>
<sequence length="255" mass="26701">MQRITLNHPAFLTRTVPFLLRPEPTAPCPAEPSARPGLWRTPLGRSAVLSASAVLVVGIGLPWLAGVRADDSGAPLPMLGGALFGATLAIGRRWCGVSWLPGGVRTPEALGNAETLGRSVDHACRQQQARLRAQGVRLVGHVHPAARDVALPPAQQAWLLASLDAATHLLGDAPAADAPASPDGAAVLRVELDRLDGETGSHLRLRLSGGPRSVQARCARRLRQLSTRLGAQLDIVDQGGTLQVEVVLALPAMPA</sequence>
<dbReference type="EMBL" id="SGWV01000013">
    <property type="protein sequence ID" value="RZS46797.1"/>
    <property type="molecule type" value="Genomic_DNA"/>
</dbReference>
<proteinExistence type="predicted"/>
<comment type="caution">
    <text evidence="1">The sequence shown here is derived from an EMBL/GenBank/DDBJ whole genome shotgun (WGS) entry which is preliminary data.</text>
</comment>
<evidence type="ECO:0000313" key="2">
    <source>
        <dbReference type="Proteomes" id="UP000293433"/>
    </source>
</evidence>
<dbReference type="Proteomes" id="UP000293433">
    <property type="component" value="Unassembled WGS sequence"/>
</dbReference>
<accession>A0A4Q7L9N1</accession>
<protein>
    <submittedName>
        <fullName evidence="1">Uncharacterized protein</fullName>
    </submittedName>
</protein>
<name>A0A4Q7L9N1_9BURK</name>
<dbReference type="AlphaFoldDB" id="A0A4Q7L9N1"/>
<organism evidence="1 2">
    <name type="scientific">Sphaerotilus mobilis</name>
    <dbReference type="NCBI Taxonomy" id="47994"/>
    <lineage>
        <taxon>Bacteria</taxon>
        <taxon>Pseudomonadati</taxon>
        <taxon>Pseudomonadota</taxon>
        <taxon>Betaproteobacteria</taxon>
        <taxon>Burkholderiales</taxon>
        <taxon>Sphaerotilaceae</taxon>
        <taxon>Sphaerotilus</taxon>
    </lineage>
</organism>
<evidence type="ECO:0000313" key="1">
    <source>
        <dbReference type="EMBL" id="RZS46797.1"/>
    </source>
</evidence>
<gene>
    <name evidence="1" type="ORF">EV685_3828</name>
</gene>
<reference evidence="1 2" key="1">
    <citation type="submission" date="2019-02" db="EMBL/GenBank/DDBJ databases">
        <title>Genomic Encyclopedia of Type Strains, Phase IV (KMG-IV): sequencing the most valuable type-strain genomes for metagenomic binning, comparative biology and taxonomic classification.</title>
        <authorList>
            <person name="Goeker M."/>
        </authorList>
    </citation>
    <scope>NUCLEOTIDE SEQUENCE [LARGE SCALE GENOMIC DNA]</scope>
    <source>
        <strain evidence="1 2">DSM 10617</strain>
    </source>
</reference>
<keyword evidence="2" id="KW-1185">Reference proteome</keyword>